<feature type="transmembrane region" description="Helical" evidence="7">
    <location>
        <begin position="284"/>
        <end position="300"/>
    </location>
</feature>
<dbReference type="PANTHER" id="PTHR32322">
    <property type="entry name" value="INNER MEMBRANE TRANSPORTER"/>
    <property type="match status" value="1"/>
</dbReference>
<feature type="transmembrane region" description="Helical" evidence="7">
    <location>
        <begin position="160"/>
        <end position="179"/>
    </location>
</feature>
<evidence type="ECO:0000313" key="9">
    <source>
        <dbReference type="EMBL" id="MFI9105842.1"/>
    </source>
</evidence>
<dbReference type="Pfam" id="PF00892">
    <property type="entry name" value="EamA"/>
    <property type="match status" value="2"/>
</dbReference>
<comment type="caution">
    <text evidence="9">The sequence shown here is derived from an EMBL/GenBank/DDBJ whole genome shotgun (WGS) entry which is preliminary data.</text>
</comment>
<dbReference type="SUPFAM" id="SSF103481">
    <property type="entry name" value="Multidrug resistance efflux transporter EmrE"/>
    <property type="match status" value="2"/>
</dbReference>
<feature type="transmembrane region" description="Helical" evidence="7">
    <location>
        <begin position="258"/>
        <end position="278"/>
    </location>
</feature>
<evidence type="ECO:0000256" key="1">
    <source>
        <dbReference type="ARBA" id="ARBA00004141"/>
    </source>
</evidence>
<feature type="transmembrane region" description="Helical" evidence="7">
    <location>
        <begin position="75"/>
        <end position="96"/>
    </location>
</feature>
<dbReference type="InterPro" id="IPR037185">
    <property type="entry name" value="EmrE-like"/>
</dbReference>
<feature type="transmembrane region" description="Helical" evidence="7">
    <location>
        <begin position="43"/>
        <end position="63"/>
    </location>
</feature>
<reference evidence="9 10" key="1">
    <citation type="submission" date="2024-10" db="EMBL/GenBank/DDBJ databases">
        <title>The Natural Products Discovery Center: Release of the First 8490 Sequenced Strains for Exploring Actinobacteria Biosynthetic Diversity.</title>
        <authorList>
            <person name="Kalkreuter E."/>
            <person name="Kautsar S.A."/>
            <person name="Yang D."/>
            <person name="Bader C.D."/>
            <person name="Teijaro C.N."/>
            <person name="Fluegel L."/>
            <person name="Davis C.M."/>
            <person name="Simpson J.R."/>
            <person name="Lauterbach L."/>
            <person name="Steele A.D."/>
            <person name="Gui C."/>
            <person name="Meng S."/>
            <person name="Li G."/>
            <person name="Viehrig K."/>
            <person name="Ye F."/>
            <person name="Su P."/>
            <person name="Kiefer A.F."/>
            <person name="Nichols A."/>
            <person name="Cepeda A.J."/>
            <person name="Yan W."/>
            <person name="Fan B."/>
            <person name="Jiang Y."/>
            <person name="Adhikari A."/>
            <person name="Zheng C.-J."/>
            <person name="Schuster L."/>
            <person name="Cowan T.M."/>
            <person name="Smanski M.J."/>
            <person name="Chevrette M.G."/>
            <person name="De Carvalho L.P.S."/>
            <person name="Shen B."/>
        </authorList>
    </citation>
    <scope>NUCLEOTIDE SEQUENCE [LARGE SCALE GENOMIC DNA]</scope>
    <source>
        <strain evidence="9 10">NPDC053399</strain>
    </source>
</reference>
<keyword evidence="3 7" id="KW-0812">Transmembrane</keyword>
<dbReference type="PANTHER" id="PTHR32322:SF9">
    <property type="entry name" value="AMINO-ACID METABOLITE EFFLUX PUMP-RELATED"/>
    <property type="match status" value="1"/>
</dbReference>
<comment type="similarity">
    <text evidence="2">Belongs to the EamA transporter family.</text>
</comment>
<organism evidence="9 10">
    <name type="scientific">Streptomyces fildesensis</name>
    <dbReference type="NCBI Taxonomy" id="375757"/>
    <lineage>
        <taxon>Bacteria</taxon>
        <taxon>Bacillati</taxon>
        <taxon>Actinomycetota</taxon>
        <taxon>Actinomycetes</taxon>
        <taxon>Kitasatosporales</taxon>
        <taxon>Streptomycetaceae</taxon>
        <taxon>Streptomyces</taxon>
    </lineage>
</organism>
<evidence type="ECO:0000313" key="10">
    <source>
        <dbReference type="Proteomes" id="UP001614394"/>
    </source>
</evidence>
<feature type="domain" description="EamA" evidence="8">
    <location>
        <begin position="161"/>
        <end position="299"/>
    </location>
</feature>
<evidence type="ECO:0000259" key="8">
    <source>
        <dbReference type="Pfam" id="PF00892"/>
    </source>
</evidence>
<dbReference type="InterPro" id="IPR000620">
    <property type="entry name" value="EamA_dom"/>
</dbReference>
<gene>
    <name evidence="9" type="ORF">ACIGXA_35590</name>
</gene>
<dbReference type="InterPro" id="IPR050638">
    <property type="entry name" value="AA-Vitamin_Transporters"/>
</dbReference>
<evidence type="ECO:0000256" key="4">
    <source>
        <dbReference type="ARBA" id="ARBA00022989"/>
    </source>
</evidence>
<sequence>MDFMKTRGEKARERWWDALVLLSVIWGSSFLLMKVGVGVLPPAYVTLVRLVVGAVTLLVWLRATGGRLPRGARVWGHLAVTGALVNVAPFTLFAWGEQRVSSVVAGIFNAATPLLTMLVVTVVLPGERPGARRLLGMPIGFAGVLVVLGVWRGADGSDLAGQLACLAAAGCYAVGFPYAQRFLAGRPESTVSLSAAQVVVATVEAAVLAPLVSGGPPATGPDGWTPSAVVALLLLGVLGTGVAYLLNYRIIRRAGAVAASTVTYLMPLVAVVAGAVVLGEGMTWNQPVGALIVLLGVAVGRRRAGNGTGATAVRAAPETPRPARAAATTLGR</sequence>
<evidence type="ECO:0000256" key="5">
    <source>
        <dbReference type="ARBA" id="ARBA00023136"/>
    </source>
</evidence>
<feature type="transmembrane region" description="Helical" evidence="7">
    <location>
        <begin position="15"/>
        <end position="37"/>
    </location>
</feature>
<keyword evidence="10" id="KW-1185">Reference proteome</keyword>
<evidence type="ECO:0000256" key="3">
    <source>
        <dbReference type="ARBA" id="ARBA00022692"/>
    </source>
</evidence>
<comment type="subcellular location">
    <subcellularLocation>
        <location evidence="1">Membrane</location>
        <topology evidence="1">Multi-pass membrane protein</topology>
    </subcellularLocation>
</comment>
<name>A0ABW8CJ61_9ACTN</name>
<proteinExistence type="inferred from homology"/>
<feature type="region of interest" description="Disordered" evidence="6">
    <location>
        <begin position="308"/>
        <end position="332"/>
    </location>
</feature>
<feature type="transmembrane region" description="Helical" evidence="7">
    <location>
        <begin position="224"/>
        <end position="246"/>
    </location>
</feature>
<protein>
    <submittedName>
        <fullName evidence="9">DMT family transporter</fullName>
    </submittedName>
</protein>
<dbReference type="RefSeq" id="WP_399656850.1">
    <property type="nucleotide sequence ID" value="NZ_JBITYG010000014.1"/>
</dbReference>
<evidence type="ECO:0000256" key="2">
    <source>
        <dbReference type="ARBA" id="ARBA00007362"/>
    </source>
</evidence>
<evidence type="ECO:0000256" key="7">
    <source>
        <dbReference type="SAM" id="Phobius"/>
    </source>
</evidence>
<feature type="compositionally biased region" description="Low complexity" evidence="6">
    <location>
        <begin position="309"/>
        <end position="332"/>
    </location>
</feature>
<evidence type="ECO:0000256" key="6">
    <source>
        <dbReference type="SAM" id="MobiDB-lite"/>
    </source>
</evidence>
<feature type="transmembrane region" description="Helical" evidence="7">
    <location>
        <begin position="102"/>
        <end position="123"/>
    </location>
</feature>
<feature type="domain" description="EamA" evidence="8">
    <location>
        <begin position="15"/>
        <end position="148"/>
    </location>
</feature>
<keyword evidence="5 7" id="KW-0472">Membrane</keyword>
<feature type="transmembrane region" description="Helical" evidence="7">
    <location>
        <begin position="191"/>
        <end position="212"/>
    </location>
</feature>
<feature type="transmembrane region" description="Helical" evidence="7">
    <location>
        <begin position="135"/>
        <end position="154"/>
    </location>
</feature>
<accession>A0ABW8CJ61</accession>
<dbReference type="Proteomes" id="UP001614394">
    <property type="component" value="Unassembled WGS sequence"/>
</dbReference>
<dbReference type="EMBL" id="JBITYG010000014">
    <property type="protein sequence ID" value="MFI9105842.1"/>
    <property type="molecule type" value="Genomic_DNA"/>
</dbReference>
<keyword evidence="4 7" id="KW-1133">Transmembrane helix</keyword>